<evidence type="ECO:0000313" key="1">
    <source>
        <dbReference type="EMBL" id="TMQ61596.1"/>
    </source>
</evidence>
<dbReference type="InterPro" id="IPR000801">
    <property type="entry name" value="Esterase-like"/>
</dbReference>
<dbReference type="Gene3D" id="3.40.50.1820">
    <property type="entry name" value="alpha/beta hydrolase"/>
    <property type="match status" value="1"/>
</dbReference>
<accession>A0A538TDE1</accession>
<organism evidence="1 2">
    <name type="scientific">Eiseniibacteriota bacterium</name>
    <dbReference type="NCBI Taxonomy" id="2212470"/>
    <lineage>
        <taxon>Bacteria</taxon>
        <taxon>Candidatus Eiseniibacteriota</taxon>
    </lineage>
</organism>
<proteinExistence type="predicted"/>
<comment type="caution">
    <text evidence="1">The sequence shown here is derived from an EMBL/GenBank/DDBJ whole genome shotgun (WGS) entry which is preliminary data.</text>
</comment>
<dbReference type="PANTHER" id="PTHR48098">
    <property type="entry name" value="ENTEROCHELIN ESTERASE-RELATED"/>
    <property type="match status" value="1"/>
</dbReference>
<dbReference type="SUPFAM" id="SSF53474">
    <property type="entry name" value="alpha/beta-Hydrolases"/>
    <property type="match status" value="1"/>
</dbReference>
<dbReference type="AlphaFoldDB" id="A0A538TDE1"/>
<dbReference type="EMBL" id="VBOV01000025">
    <property type="protein sequence ID" value="TMQ61596.1"/>
    <property type="molecule type" value="Genomic_DNA"/>
</dbReference>
<dbReference type="Proteomes" id="UP000320913">
    <property type="component" value="Unassembled WGS sequence"/>
</dbReference>
<protein>
    <submittedName>
        <fullName evidence="1">Esterase</fullName>
    </submittedName>
</protein>
<evidence type="ECO:0000313" key="2">
    <source>
        <dbReference type="Proteomes" id="UP000320913"/>
    </source>
</evidence>
<dbReference type="InterPro" id="IPR050583">
    <property type="entry name" value="Mycobacterial_A85_antigen"/>
</dbReference>
<dbReference type="InterPro" id="IPR029058">
    <property type="entry name" value="AB_hydrolase_fold"/>
</dbReference>
<gene>
    <name evidence="1" type="ORF">E6K75_01030</name>
</gene>
<reference evidence="1 2" key="1">
    <citation type="journal article" date="2019" name="Nat. Microbiol.">
        <title>Mediterranean grassland soil C-N compound turnover is dependent on rainfall and depth, and is mediated by genomically divergent microorganisms.</title>
        <authorList>
            <person name="Diamond S."/>
            <person name="Andeer P.F."/>
            <person name="Li Z."/>
            <person name="Crits-Christoph A."/>
            <person name="Burstein D."/>
            <person name="Anantharaman K."/>
            <person name="Lane K.R."/>
            <person name="Thomas B.C."/>
            <person name="Pan C."/>
            <person name="Northen T.R."/>
            <person name="Banfield J.F."/>
        </authorList>
    </citation>
    <scope>NUCLEOTIDE SEQUENCE [LARGE SCALE GENOMIC DNA]</scope>
    <source>
        <strain evidence="1">WS_5</strain>
    </source>
</reference>
<sequence length="335" mass="37837">MEIQRGTIRSERIVSRALEGNLPGDPHVRELHLYLPPGYDQGQTRYPVAWCLSGFTGRGRMLLNDNPWTPGIADRMDSLLAQGIAKPMILALPDCFTHLGGSQYVNSPALGNYEDHLLQELVPFVDSRYRTLPDREHRGVIGKSSGGYGALMMGMRHPEVFGAAVCHSGDIQFEHCYGRDFAPALRTLRKGGGVDAWLRKFHASPRKRHADIEALNILAMSAAYSPNVAAPPAYCDLPFDLETGELLPEIWKRWLEWDPLRLVDRFASNLKKLKLLFLDCGREDEFYLELGARALVKRLEKLGVRHEYEEFDDGHMNISYRMDVSLPKLSHALGR</sequence>
<name>A0A538TDE1_UNCEI</name>
<dbReference type="Pfam" id="PF00756">
    <property type="entry name" value="Esterase"/>
    <property type="match status" value="1"/>
</dbReference>